<feature type="region of interest" description="Disordered" evidence="1">
    <location>
        <begin position="137"/>
        <end position="287"/>
    </location>
</feature>
<name>B9F6D4_ORYSJ</name>
<protein>
    <submittedName>
        <fullName evidence="2">Uncharacterized protein</fullName>
    </submittedName>
</protein>
<dbReference type="EMBL" id="CM000140">
    <property type="protein sequence ID" value="EEE60065.1"/>
    <property type="molecule type" value="Genomic_DNA"/>
</dbReference>
<organism evidence="2">
    <name type="scientific">Oryza sativa subsp. japonica</name>
    <name type="common">Rice</name>
    <dbReference type="NCBI Taxonomy" id="39947"/>
    <lineage>
        <taxon>Eukaryota</taxon>
        <taxon>Viridiplantae</taxon>
        <taxon>Streptophyta</taxon>
        <taxon>Embryophyta</taxon>
        <taxon>Tracheophyta</taxon>
        <taxon>Spermatophyta</taxon>
        <taxon>Magnoliopsida</taxon>
        <taxon>Liliopsida</taxon>
        <taxon>Poales</taxon>
        <taxon>Poaceae</taxon>
        <taxon>BOP clade</taxon>
        <taxon>Oryzoideae</taxon>
        <taxon>Oryzeae</taxon>
        <taxon>Oryzinae</taxon>
        <taxon>Oryza</taxon>
        <taxon>Oryza sativa</taxon>
    </lineage>
</organism>
<evidence type="ECO:0000313" key="2">
    <source>
        <dbReference type="EMBL" id="EEE60065.1"/>
    </source>
</evidence>
<feature type="compositionally biased region" description="Low complexity" evidence="1">
    <location>
        <begin position="11"/>
        <end position="26"/>
    </location>
</feature>
<evidence type="ECO:0000256" key="1">
    <source>
        <dbReference type="SAM" id="MobiDB-lite"/>
    </source>
</evidence>
<feature type="region of interest" description="Disordered" evidence="1">
    <location>
        <begin position="80"/>
        <end position="106"/>
    </location>
</feature>
<reference evidence="2" key="2">
    <citation type="submission" date="2008-12" db="EMBL/GenBank/DDBJ databases">
        <title>Improved gene annotation of the rice (Oryza sativa) genomes.</title>
        <authorList>
            <person name="Wang J."/>
            <person name="Li R."/>
            <person name="Fan W."/>
            <person name="Huang Q."/>
            <person name="Zhang J."/>
            <person name="Zhou Y."/>
            <person name="Hu Y."/>
            <person name="Zi S."/>
            <person name="Li J."/>
            <person name="Ni P."/>
            <person name="Zheng H."/>
            <person name="Zhang Y."/>
            <person name="Zhao M."/>
            <person name="Hao Q."/>
            <person name="McDermott J."/>
            <person name="Samudrala R."/>
            <person name="Kristiansen K."/>
            <person name="Wong G.K.-S."/>
        </authorList>
    </citation>
    <scope>NUCLEOTIDE SEQUENCE</scope>
</reference>
<accession>B9F6D4</accession>
<proteinExistence type="predicted"/>
<sequence length="502" mass="51972">MEPCWPPNWKTPADGTAGAPNTGAAGELAGCPNGEEPNIGAGAGDPMPKDVLAFVIPKAGCGVDEFMLAEVNEKTGACEEKAGDDCAPNEKPPPEEADWPNVNMLGGDELEPNGLLKAGDDEAVELVLNILVLAIVKDDPAEELGDENANPLPGPEKVVPDPNGELPNKDPDEEVVTPKDTVPGPDEVPAPKDTVPGPDEEVPAPAPKDKAPVPDEEAPAPKGRAPVPDEEAPAPNNRAPVPDEEAPNPKDTVLGQDEDAPVPKDVIPEPVEAVPTPKATDPDPDEEAPVLENVKGAVEAEVVEAIPSFEAATIEDENVAMLEKAEEDVTGELEIFEEIGVVLRFDDALLAVSWAVDLASAIASPVPNNKLLAGFATVFVLSDLVAATIEVLEPKLNVGIAGIGDETGGLVLDGANVVDTVDGAKLTSGLSIGVTFDNFDDDGSEKPLLRLAVVDAADAKWKGAAEGNTLSDDLWTSSVLSLSLPPSKLVMSNVVGLVTLET</sequence>
<reference evidence="2" key="1">
    <citation type="journal article" date="2005" name="PLoS Biol.">
        <title>The genomes of Oryza sativa: a history of duplications.</title>
        <authorList>
            <person name="Yu J."/>
            <person name="Wang J."/>
            <person name="Lin W."/>
            <person name="Li S."/>
            <person name="Li H."/>
            <person name="Zhou J."/>
            <person name="Ni P."/>
            <person name="Dong W."/>
            <person name="Hu S."/>
            <person name="Zeng C."/>
            <person name="Zhang J."/>
            <person name="Zhang Y."/>
            <person name="Li R."/>
            <person name="Xu Z."/>
            <person name="Li S."/>
            <person name="Li X."/>
            <person name="Zheng H."/>
            <person name="Cong L."/>
            <person name="Lin L."/>
            <person name="Yin J."/>
            <person name="Geng J."/>
            <person name="Li G."/>
            <person name="Shi J."/>
            <person name="Liu J."/>
            <person name="Lv H."/>
            <person name="Li J."/>
            <person name="Wang J."/>
            <person name="Deng Y."/>
            <person name="Ran L."/>
            <person name="Shi X."/>
            <person name="Wang X."/>
            <person name="Wu Q."/>
            <person name="Li C."/>
            <person name="Ren X."/>
            <person name="Wang J."/>
            <person name="Wang X."/>
            <person name="Li D."/>
            <person name="Liu D."/>
            <person name="Zhang X."/>
            <person name="Ji Z."/>
            <person name="Zhao W."/>
            <person name="Sun Y."/>
            <person name="Zhang Z."/>
            <person name="Bao J."/>
            <person name="Han Y."/>
            <person name="Dong L."/>
            <person name="Ji J."/>
            <person name="Chen P."/>
            <person name="Wu S."/>
            <person name="Liu J."/>
            <person name="Xiao Y."/>
            <person name="Bu D."/>
            <person name="Tan J."/>
            <person name="Yang L."/>
            <person name="Ye C."/>
            <person name="Zhang J."/>
            <person name="Xu J."/>
            <person name="Zhou Y."/>
            <person name="Yu Y."/>
            <person name="Zhang B."/>
            <person name="Zhuang S."/>
            <person name="Wei H."/>
            <person name="Liu B."/>
            <person name="Lei M."/>
            <person name="Yu H."/>
            <person name="Li Y."/>
            <person name="Xu H."/>
            <person name="Wei S."/>
            <person name="He X."/>
            <person name="Fang L."/>
            <person name="Zhang Z."/>
            <person name="Zhang Y."/>
            <person name="Huang X."/>
            <person name="Su Z."/>
            <person name="Tong W."/>
            <person name="Li J."/>
            <person name="Tong Z."/>
            <person name="Li S."/>
            <person name="Ye J."/>
            <person name="Wang L."/>
            <person name="Fang L."/>
            <person name="Lei T."/>
            <person name="Chen C."/>
            <person name="Chen H."/>
            <person name="Xu Z."/>
            <person name="Li H."/>
            <person name="Huang H."/>
            <person name="Zhang F."/>
            <person name="Xu H."/>
            <person name="Li N."/>
            <person name="Zhao C."/>
            <person name="Li S."/>
            <person name="Dong L."/>
            <person name="Huang Y."/>
            <person name="Li L."/>
            <person name="Xi Y."/>
            <person name="Qi Q."/>
            <person name="Li W."/>
            <person name="Zhang B."/>
            <person name="Hu W."/>
            <person name="Zhang Y."/>
            <person name="Tian X."/>
            <person name="Jiao Y."/>
            <person name="Liang X."/>
            <person name="Jin J."/>
            <person name="Gao L."/>
            <person name="Zheng W."/>
            <person name="Hao B."/>
            <person name="Liu S."/>
            <person name="Wang W."/>
            <person name="Yuan L."/>
            <person name="Cao M."/>
            <person name="McDermott J."/>
            <person name="Samudrala R."/>
            <person name="Wang J."/>
            <person name="Wong G.K."/>
            <person name="Yang H."/>
        </authorList>
    </citation>
    <scope>NUCLEOTIDE SEQUENCE [LARGE SCALE GENOMIC DNA]</scope>
</reference>
<gene>
    <name evidence="2" type="ORF">OsJ_12877</name>
</gene>
<dbReference type="AlphaFoldDB" id="B9F6D4"/>
<feature type="region of interest" description="Disordered" evidence="1">
    <location>
        <begin position="1"/>
        <end position="44"/>
    </location>
</feature>
<dbReference type="Proteomes" id="UP000007752">
    <property type="component" value="Chromosome 3"/>
</dbReference>
<dbReference type="HOGENOM" id="CLU_720374_0_0_1"/>